<dbReference type="InterPro" id="IPR000515">
    <property type="entry name" value="MetI-like"/>
</dbReference>
<organism evidence="9 10">
    <name type="scientific">Paramylibacter kogurei</name>
    <dbReference type="NCBI Taxonomy" id="1889778"/>
    <lineage>
        <taxon>Bacteria</taxon>
        <taxon>Pseudomonadati</taxon>
        <taxon>Pseudomonadota</taxon>
        <taxon>Alphaproteobacteria</taxon>
        <taxon>Rhodobacterales</taxon>
        <taxon>Paracoccaceae</taxon>
        <taxon>Paramylibacter</taxon>
    </lineage>
</organism>
<dbReference type="Pfam" id="PF00528">
    <property type="entry name" value="BPD_transp_1"/>
    <property type="match status" value="1"/>
</dbReference>
<feature type="transmembrane region" description="Helical" evidence="7">
    <location>
        <begin position="369"/>
        <end position="390"/>
    </location>
</feature>
<evidence type="ECO:0000259" key="8">
    <source>
        <dbReference type="PROSITE" id="PS50928"/>
    </source>
</evidence>
<dbReference type="GO" id="GO:0055085">
    <property type="term" value="P:transmembrane transport"/>
    <property type="evidence" value="ECO:0007669"/>
    <property type="project" value="InterPro"/>
</dbReference>
<dbReference type="RefSeq" id="WP_099592163.1">
    <property type="nucleotide sequence ID" value="NZ_MDGM01000011.1"/>
</dbReference>
<evidence type="ECO:0000256" key="2">
    <source>
        <dbReference type="ARBA" id="ARBA00022448"/>
    </source>
</evidence>
<dbReference type="EMBL" id="MDGM01000011">
    <property type="protein sequence ID" value="PIB25233.1"/>
    <property type="molecule type" value="Genomic_DNA"/>
</dbReference>
<dbReference type="CDD" id="cd06261">
    <property type="entry name" value="TM_PBP2"/>
    <property type="match status" value="1"/>
</dbReference>
<sequence>MKTLGAEIAGKLTAITLTMLIVLPAIAIFLFAASSYLSSALVPILPFDAGTNGKILFAIRAVCIAVFISFAYFWLANWMNFKLSNTDSERGQRVTEAIQPWIFIGPAILLLFGFLVYPTFETFRISLTNDIPLLDALGNPVLNDAGDMRQTLGFVGFANYATVLTSENFWLAIRNSVLWLFVVPTTCIIFGMLIAVLADNVRWGTFAKSMIFIPMAISFVGAAVIWRNIYADGGTATHQIGLLNALLSPLGVEPRFWYEMEFWGNFFMMGILVWIQTGFAMVIFSAALRSVPQETIEAAEIDGATPVQTFFRITLPQIYSTVVVVWTTLTILVLKVFDIPFALTANKADKLLLATYMEQTRNSQRDPELAAAIAIILMLTIVPIMLFNLWRIKVEARDG</sequence>
<feature type="transmembrane region" description="Helical" evidence="7">
    <location>
        <begin position="177"/>
        <end position="198"/>
    </location>
</feature>
<name>A0A2G5K890_9RHOB</name>
<dbReference type="Proteomes" id="UP000231516">
    <property type="component" value="Unassembled WGS sequence"/>
</dbReference>
<protein>
    <recommendedName>
        <fullName evidence="8">ABC transmembrane type-1 domain-containing protein</fullName>
    </recommendedName>
</protein>
<reference evidence="9 10" key="1">
    <citation type="submission" date="2016-08" db="EMBL/GenBank/DDBJ databases">
        <title>Draft genome of Amylibacter sp. strain 4G11.</title>
        <authorList>
            <person name="Wong S.-K."/>
            <person name="Hamasaki K."/>
            <person name="Yoshizawa S."/>
        </authorList>
    </citation>
    <scope>NUCLEOTIDE SEQUENCE [LARGE SCALE GENOMIC DNA]</scope>
    <source>
        <strain evidence="9 10">4G11</strain>
    </source>
</reference>
<dbReference type="AlphaFoldDB" id="A0A2G5K890"/>
<dbReference type="GO" id="GO:0005886">
    <property type="term" value="C:plasma membrane"/>
    <property type="evidence" value="ECO:0007669"/>
    <property type="project" value="UniProtKB-SubCell"/>
</dbReference>
<dbReference type="InterPro" id="IPR051393">
    <property type="entry name" value="ABC_transporter_permease"/>
</dbReference>
<dbReference type="PANTHER" id="PTHR30193:SF18">
    <property type="entry name" value="OSMOPROTECTIVE COMPOUNDS UPTAKE PERMEASE PROTEIN GGTC"/>
    <property type="match status" value="1"/>
</dbReference>
<evidence type="ECO:0000256" key="3">
    <source>
        <dbReference type="ARBA" id="ARBA00022475"/>
    </source>
</evidence>
<feature type="transmembrane region" description="Helical" evidence="7">
    <location>
        <begin position="57"/>
        <end position="76"/>
    </location>
</feature>
<accession>A0A2G5K890</accession>
<keyword evidence="6 7" id="KW-0472">Membrane</keyword>
<feature type="transmembrane region" description="Helical" evidence="7">
    <location>
        <begin position="97"/>
        <end position="117"/>
    </location>
</feature>
<gene>
    <name evidence="9" type="ORF">BFP76_01065</name>
</gene>
<proteinExistence type="inferred from homology"/>
<feature type="transmembrane region" description="Helical" evidence="7">
    <location>
        <begin position="210"/>
        <end position="229"/>
    </location>
</feature>
<keyword evidence="5 7" id="KW-1133">Transmembrane helix</keyword>
<keyword evidence="10" id="KW-1185">Reference proteome</keyword>
<dbReference type="SUPFAM" id="SSF161098">
    <property type="entry name" value="MetI-like"/>
    <property type="match status" value="1"/>
</dbReference>
<keyword evidence="3" id="KW-1003">Cell membrane</keyword>
<dbReference type="PANTHER" id="PTHR30193">
    <property type="entry name" value="ABC TRANSPORTER PERMEASE PROTEIN"/>
    <property type="match status" value="1"/>
</dbReference>
<keyword evidence="4 7" id="KW-0812">Transmembrane</keyword>
<comment type="subcellular location">
    <subcellularLocation>
        <location evidence="1 7">Cell membrane</location>
        <topology evidence="1 7">Multi-pass membrane protein</topology>
    </subcellularLocation>
</comment>
<comment type="similarity">
    <text evidence="7">Belongs to the binding-protein-dependent transport system permease family.</text>
</comment>
<evidence type="ECO:0000313" key="9">
    <source>
        <dbReference type="EMBL" id="PIB25233.1"/>
    </source>
</evidence>
<dbReference type="PROSITE" id="PS50928">
    <property type="entry name" value="ABC_TM1"/>
    <property type="match status" value="1"/>
</dbReference>
<keyword evidence="2 7" id="KW-0813">Transport</keyword>
<evidence type="ECO:0000256" key="4">
    <source>
        <dbReference type="ARBA" id="ARBA00022692"/>
    </source>
</evidence>
<evidence type="ECO:0000256" key="6">
    <source>
        <dbReference type="ARBA" id="ARBA00023136"/>
    </source>
</evidence>
<comment type="caution">
    <text evidence="9">The sequence shown here is derived from an EMBL/GenBank/DDBJ whole genome shotgun (WGS) entry which is preliminary data.</text>
</comment>
<evidence type="ECO:0000256" key="7">
    <source>
        <dbReference type="RuleBase" id="RU363032"/>
    </source>
</evidence>
<feature type="transmembrane region" description="Helical" evidence="7">
    <location>
        <begin position="318"/>
        <end position="337"/>
    </location>
</feature>
<dbReference type="OrthoDB" id="9805974at2"/>
<feature type="transmembrane region" description="Helical" evidence="7">
    <location>
        <begin position="266"/>
        <end position="288"/>
    </location>
</feature>
<feature type="domain" description="ABC transmembrane type-1" evidence="8">
    <location>
        <begin position="173"/>
        <end position="388"/>
    </location>
</feature>
<dbReference type="InterPro" id="IPR035906">
    <property type="entry name" value="MetI-like_sf"/>
</dbReference>
<evidence type="ECO:0000313" key="10">
    <source>
        <dbReference type="Proteomes" id="UP000231516"/>
    </source>
</evidence>
<evidence type="ECO:0000256" key="1">
    <source>
        <dbReference type="ARBA" id="ARBA00004651"/>
    </source>
</evidence>
<dbReference type="Gene3D" id="1.10.3720.10">
    <property type="entry name" value="MetI-like"/>
    <property type="match status" value="1"/>
</dbReference>
<evidence type="ECO:0000256" key="5">
    <source>
        <dbReference type="ARBA" id="ARBA00022989"/>
    </source>
</evidence>
<feature type="transmembrane region" description="Helical" evidence="7">
    <location>
        <begin position="12"/>
        <end position="37"/>
    </location>
</feature>